<dbReference type="InterPro" id="IPR005754">
    <property type="entry name" value="Sortase"/>
</dbReference>
<proteinExistence type="predicted"/>
<keyword evidence="3" id="KW-1185">Reference proteome</keyword>
<name>A0A1H9Y6T3_THASX</name>
<dbReference type="STRING" id="349064.SAMN05660429_00102"/>
<organism evidence="2 3">
    <name type="scientific">Thalassotalea agarivorans</name>
    <name type="common">Thalassomonas agarivorans</name>
    <dbReference type="NCBI Taxonomy" id="349064"/>
    <lineage>
        <taxon>Bacteria</taxon>
        <taxon>Pseudomonadati</taxon>
        <taxon>Pseudomonadota</taxon>
        <taxon>Gammaproteobacteria</taxon>
        <taxon>Alteromonadales</taxon>
        <taxon>Colwelliaceae</taxon>
        <taxon>Thalassotalea</taxon>
    </lineage>
</organism>
<dbReference type="Pfam" id="PF04203">
    <property type="entry name" value="Sortase"/>
    <property type="match status" value="1"/>
</dbReference>
<dbReference type="EMBL" id="FOHK01000001">
    <property type="protein sequence ID" value="SES64592.1"/>
    <property type="molecule type" value="Genomic_DNA"/>
</dbReference>
<dbReference type="AlphaFoldDB" id="A0A1H9Y6T3"/>
<dbReference type="Gene3D" id="2.40.260.10">
    <property type="entry name" value="Sortase"/>
    <property type="match status" value="1"/>
</dbReference>
<dbReference type="Proteomes" id="UP000199308">
    <property type="component" value="Unassembled WGS sequence"/>
</dbReference>
<dbReference type="InterPro" id="IPR041999">
    <property type="entry name" value="Sortase_D_1"/>
</dbReference>
<sequence length="198" mass="22512">MHNFIKILLAMTVLTAFILLGQILVIKGKAFIAQQLLQHSWQDYKQSKTSAPKRPWPWADMYPVAELVFEKQEKRYIVLNTDSGQALAFAPGLNGVSQENLTIISAHNDTHFDDIADFEQGDTITLESKQFSRSLSQSYRVFDTQIIDLSQGEIFVSQPPQEPHLLLVTCYPFNTNFEQTSQRLVVFAKAHQPELVSL</sequence>
<accession>A0A1H9Y6T3</accession>
<reference evidence="2 3" key="1">
    <citation type="submission" date="2016-10" db="EMBL/GenBank/DDBJ databases">
        <authorList>
            <person name="de Groot N.N."/>
        </authorList>
    </citation>
    <scope>NUCLEOTIDE SEQUENCE [LARGE SCALE GENOMIC DNA]</scope>
    <source>
        <strain evidence="2 3">DSM 19706</strain>
    </source>
</reference>
<protein>
    <submittedName>
        <fullName evidence="2">Sortase A</fullName>
    </submittedName>
</protein>
<dbReference type="CDD" id="cd05828">
    <property type="entry name" value="Sortase_D_1"/>
    <property type="match status" value="1"/>
</dbReference>
<evidence type="ECO:0000313" key="3">
    <source>
        <dbReference type="Proteomes" id="UP000199308"/>
    </source>
</evidence>
<dbReference type="OrthoDB" id="9790661at2"/>
<gene>
    <name evidence="2" type="ORF">SAMN05660429_00102</name>
</gene>
<dbReference type="SUPFAM" id="SSF63817">
    <property type="entry name" value="Sortase"/>
    <property type="match status" value="1"/>
</dbReference>
<dbReference type="GO" id="GO:0016787">
    <property type="term" value="F:hydrolase activity"/>
    <property type="evidence" value="ECO:0007669"/>
    <property type="project" value="UniProtKB-KW"/>
</dbReference>
<keyword evidence="1" id="KW-0378">Hydrolase</keyword>
<evidence type="ECO:0000313" key="2">
    <source>
        <dbReference type="EMBL" id="SES64592.1"/>
    </source>
</evidence>
<evidence type="ECO:0000256" key="1">
    <source>
        <dbReference type="ARBA" id="ARBA00022801"/>
    </source>
</evidence>
<dbReference type="RefSeq" id="WP_093326751.1">
    <property type="nucleotide sequence ID" value="NZ_AP027363.1"/>
</dbReference>
<dbReference type="InterPro" id="IPR023365">
    <property type="entry name" value="Sortase_dom-sf"/>
</dbReference>